<evidence type="ECO:0000313" key="7">
    <source>
        <dbReference type="EnsemblMetazoa" id="XP_029342056.1"/>
    </source>
</evidence>
<dbReference type="InterPro" id="IPR003656">
    <property type="entry name" value="Znf_BED"/>
</dbReference>
<sequence>MDKFVIRKSGQINIHEDMTTSQIPSTSNTEENSRKRKKSEFIGRRYDENYLKFGFCAFNMGDHNNLVQPQCVVCGELLANESLKPSKLKRHLDTKHPNLKEKPIEYFESLKPNFHKNQKIIKKYSSVSQSALKASFLVSYRIARCLKLYTVGEELILPAAIEMCTEMINEKVANQLKNIPLSDTTVARRISLISNDLKLQLLSRLTGKFSLQLDESTDIANEAILLTYVRYFYNNKIHEDILFSSKLETSTTGKNIFDTLVNFFTNNNVDLKNCISITTDGAAAMTGKHVGLVKLVKDIVPSLKWTHCIIHREALASKKMPKTLTDVLAQIVKIKWVHSMNLYCYTPKYAGYQEKKLRIIKARVSSGNIDNFTNVSEFLEEDSSIKFEDISELVNEHLTNLEQLFNQYFPEDIRVNYEWIEQPFAVDIMTVFKVFQS</sequence>
<evidence type="ECO:0000256" key="4">
    <source>
        <dbReference type="PROSITE-ProRule" id="PRU00027"/>
    </source>
</evidence>
<dbReference type="GO" id="GO:0008270">
    <property type="term" value="F:zinc ion binding"/>
    <property type="evidence" value="ECO:0007669"/>
    <property type="project" value="UniProtKB-KW"/>
</dbReference>
<dbReference type="KEGG" id="api:115033513"/>
<evidence type="ECO:0000256" key="2">
    <source>
        <dbReference type="ARBA" id="ARBA00022771"/>
    </source>
</evidence>
<accession>A0A8R2NKI0</accession>
<protein>
    <recommendedName>
        <fullName evidence="6">BED-type domain-containing protein</fullName>
    </recommendedName>
</protein>
<dbReference type="PROSITE" id="PS50808">
    <property type="entry name" value="ZF_BED"/>
    <property type="match status" value="1"/>
</dbReference>
<organism evidence="7 8">
    <name type="scientific">Acyrthosiphon pisum</name>
    <name type="common">Pea aphid</name>
    <dbReference type="NCBI Taxonomy" id="7029"/>
    <lineage>
        <taxon>Eukaryota</taxon>
        <taxon>Metazoa</taxon>
        <taxon>Ecdysozoa</taxon>
        <taxon>Arthropoda</taxon>
        <taxon>Hexapoda</taxon>
        <taxon>Insecta</taxon>
        <taxon>Pterygota</taxon>
        <taxon>Neoptera</taxon>
        <taxon>Paraneoptera</taxon>
        <taxon>Hemiptera</taxon>
        <taxon>Sternorrhyncha</taxon>
        <taxon>Aphidomorpha</taxon>
        <taxon>Aphidoidea</taxon>
        <taxon>Aphididae</taxon>
        <taxon>Macrosiphini</taxon>
        <taxon>Acyrthosiphon</taxon>
    </lineage>
</organism>
<dbReference type="GeneID" id="115033513"/>
<keyword evidence="2 4" id="KW-0863">Zinc-finger</keyword>
<dbReference type="PANTHER" id="PTHR45913:SF19">
    <property type="entry name" value="LOW QUALITY PROTEIN: ZINC FINGER BED DOMAIN-CONTAINING PROTEIN 5-LIKE"/>
    <property type="match status" value="1"/>
</dbReference>
<reference evidence="8" key="1">
    <citation type="submission" date="2010-06" db="EMBL/GenBank/DDBJ databases">
        <authorList>
            <person name="Jiang H."/>
            <person name="Abraham K."/>
            <person name="Ali S."/>
            <person name="Alsbrooks S.L."/>
            <person name="Anim B.N."/>
            <person name="Anosike U.S."/>
            <person name="Attaway T."/>
            <person name="Bandaranaike D.P."/>
            <person name="Battles P.K."/>
            <person name="Bell S.N."/>
            <person name="Bell A.V."/>
            <person name="Beltran B."/>
            <person name="Bickham C."/>
            <person name="Bustamante Y."/>
            <person name="Caleb T."/>
            <person name="Canada A."/>
            <person name="Cardenas V."/>
            <person name="Carter K."/>
            <person name="Chacko J."/>
            <person name="Chandrabose M.N."/>
            <person name="Chavez D."/>
            <person name="Chavez A."/>
            <person name="Chen L."/>
            <person name="Chu H.-S."/>
            <person name="Claassen K.J."/>
            <person name="Cockrell R."/>
            <person name="Collins M."/>
            <person name="Cooper J.A."/>
            <person name="Cree A."/>
            <person name="Curry S.M."/>
            <person name="Da Y."/>
            <person name="Dao M.D."/>
            <person name="Das B."/>
            <person name="Davila M.-L."/>
            <person name="Davy-Carroll L."/>
            <person name="Denson S."/>
            <person name="Dinh H."/>
            <person name="Ebong V.E."/>
            <person name="Edwards J.R."/>
            <person name="Egan A."/>
            <person name="El-Daye J."/>
            <person name="Escobedo L."/>
            <person name="Fernandez S."/>
            <person name="Fernando P.R."/>
            <person name="Flagg N."/>
            <person name="Forbes L.D."/>
            <person name="Fowler R.G."/>
            <person name="Fu Q."/>
            <person name="Gabisi R.A."/>
            <person name="Ganer J."/>
            <person name="Garbino Pronczuk A."/>
            <person name="Garcia R.M."/>
            <person name="Garner T."/>
            <person name="Garrett T.E."/>
            <person name="Gonzalez D.A."/>
            <person name="Hamid H."/>
            <person name="Hawkins E.S."/>
            <person name="Hirani K."/>
            <person name="Hogues M.E."/>
            <person name="Hollins B."/>
            <person name="Hsiao C.-H."/>
            <person name="Jabil R."/>
            <person name="James M.L."/>
            <person name="Jhangiani S.N."/>
            <person name="Johnson B."/>
            <person name="Johnson Q."/>
            <person name="Joshi V."/>
            <person name="Kalu J.B."/>
            <person name="Kam C."/>
            <person name="Kashfia A."/>
            <person name="Keebler J."/>
            <person name="Kisamo H."/>
            <person name="Kovar C.L."/>
            <person name="Lago L.A."/>
            <person name="Lai C.-Y."/>
            <person name="Laidlaw J."/>
            <person name="Lara F."/>
            <person name="Le T.-K."/>
            <person name="Lee S.L."/>
            <person name="Legall F.H."/>
            <person name="Lemon S.J."/>
            <person name="Lewis L.R."/>
            <person name="Li B."/>
            <person name="Liu Y."/>
            <person name="Liu Y.-S."/>
            <person name="Lopez J."/>
            <person name="Lozado R.J."/>
            <person name="Lu J."/>
            <person name="Madu R.C."/>
            <person name="Maheshwari M."/>
            <person name="Maheshwari R."/>
            <person name="Malloy K."/>
            <person name="Martinez E."/>
            <person name="Mathew T."/>
            <person name="Mercado I.C."/>
            <person name="Mercado C."/>
            <person name="Meyer B."/>
            <person name="Montgomery K."/>
            <person name="Morgan M.B."/>
            <person name="Munidasa M."/>
            <person name="Nazareth L.V."/>
            <person name="Nelson J."/>
            <person name="Ng B.M."/>
            <person name="Nguyen N.B."/>
            <person name="Nguyen P.Q."/>
            <person name="Nguyen T."/>
            <person name="Obregon M."/>
            <person name="Okwuonu G.O."/>
            <person name="Onwere C.G."/>
            <person name="Orozco G."/>
            <person name="Parra A."/>
            <person name="Patel S."/>
            <person name="Patil S."/>
            <person name="Perez A."/>
            <person name="Perez Y."/>
            <person name="Pham C."/>
            <person name="Primus E.L."/>
            <person name="Pu L.-L."/>
            <person name="Puazo M."/>
            <person name="Qin X."/>
            <person name="Quiroz J.B."/>
            <person name="Reese J."/>
            <person name="Richards S."/>
            <person name="Rives C.M."/>
            <person name="Robberts R."/>
            <person name="Ruiz S.J."/>
            <person name="Ruiz M.J."/>
            <person name="Santibanez J."/>
            <person name="Schneider B.W."/>
            <person name="Sisson I."/>
            <person name="Smith M."/>
            <person name="Sodergren E."/>
            <person name="Song X.-Z."/>
            <person name="Song B.B."/>
            <person name="Summersgill H."/>
            <person name="Thelus R."/>
            <person name="Thornton R.D."/>
            <person name="Trejos Z.Y."/>
            <person name="Usmani K."/>
            <person name="Vattathil S."/>
            <person name="Villasana D."/>
            <person name="Walker D.L."/>
            <person name="Wang S."/>
            <person name="Wang K."/>
            <person name="White C.S."/>
            <person name="Williams A.C."/>
            <person name="Williamson J."/>
            <person name="Wilson K."/>
            <person name="Woghiren I.O."/>
            <person name="Woodworth J.R."/>
            <person name="Worley K.C."/>
            <person name="Wright R.A."/>
            <person name="Wu W."/>
            <person name="Young L."/>
            <person name="Zhang L."/>
            <person name="Zhang J."/>
            <person name="Zhu Y."/>
            <person name="Muzny D.M."/>
            <person name="Weinstock G."/>
            <person name="Gibbs R.A."/>
        </authorList>
    </citation>
    <scope>NUCLEOTIDE SEQUENCE [LARGE SCALE GENOMIC DNA]</scope>
    <source>
        <strain evidence="8">LSR1</strain>
    </source>
</reference>
<dbReference type="EnsemblMetazoa" id="XM_029486196.1">
    <property type="protein sequence ID" value="XP_029342056.1"/>
    <property type="gene ID" value="LOC115033513"/>
</dbReference>
<dbReference type="RefSeq" id="XP_029342056.1">
    <property type="nucleotide sequence ID" value="XM_029486196.1"/>
</dbReference>
<keyword evidence="3" id="KW-0862">Zinc</keyword>
<evidence type="ECO:0000256" key="3">
    <source>
        <dbReference type="ARBA" id="ARBA00022833"/>
    </source>
</evidence>
<dbReference type="OrthoDB" id="6601136at2759"/>
<name>A0A8R2NKI0_ACYPI</name>
<feature type="compositionally biased region" description="Polar residues" evidence="5">
    <location>
        <begin position="19"/>
        <end position="30"/>
    </location>
</feature>
<feature type="domain" description="BED-type" evidence="6">
    <location>
        <begin position="44"/>
        <end position="103"/>
    </location>
</feature>
<proteinExistence type="predicted"/>
<evidence type="ECO:0000256" key="1">
    <source>
        <dbReference type="ARBA" id="ARBA00022723"/>
    </source>
</evidence>
<evidence type="ECO:0000256" key="5">
    <source>
        <dbReference type="SAM" id="MobiDB-lite"/>
    </source>
</evidence>
<keyword evidence="8" id="KW-1185">Reference proteome</keyword>
<dbReference type="PANTHER" id="PTHR45913">
    <property type="entry name" value="EPM2A-INTERACTING PROTEIN 1"/>
    <property type="match status" value="1"/>
</dbReference>
<dbReference type="Proteomes" id="UP000007819">
    <property type="component" value="Chromosome A1"/>
</dbReference>
<feature type="region of interest" description="Disordered" evidence="5">
    <location>
        <begin position="15"/>
        <end position="38"/>
    </location>
</feature>
<evidence type="ECO:0000313" key="8">
    <source>
        <dbReference type="Proteomes" id="UP000007819"/>
    </source>
</evidence>
<evidence type="ECO:0000259" key="6">
    <source>
        <dbReference type="PROSITE" id="PS50808"/>
    </source>
</evidence>
<reference evidence="7" key="2">
    <citation type="submission" date="2022-06" db="UniProtKB">
        <authorList>
            <consortium name="EnsemblMetazoa"/>
        </authorList>
    </citation>
    <scope>IDENTIFICATION</scope>
</reference>
<keyword evidence="1" id="KW-0479">Metal-binding</keyword>
<dbReference type="GO" id="GO:0003677">
    <property type="term" value="F:DNA binding"/>
    <property type="evidence" value="ECO:0007669"/>
    <property type="project" value="InterPro"/>
</dbReference>
<dbReference type="AlphaFoldDB" id="A0A8R2NKI0"/>